<evidence type="ECO:0000256" key="1">
    <source>
        <dbReference type="SAM" id="MobiDB-lite"/>
    </source>
</evidence>
<accession>A0A0H2RY71</accession>
<feature type="region of interest" description="Disordered" evidence="1">
    <location>
        <begin position="225"/>
        <end position="246"/>
    </location>
</feature>
<gene>
    <name evidence="2" type="ORF">SCHPADRAFT_887605</name>
</gene>
<protein>
    <submittedName>
        <fullName evidence="2">Uncharacterized protein</fullName>
    </submittedName>
</protein>
<dbReference type="InParanoid" id="A0A0H2RY71"/>
<organism evidence="2 3">
    <name type="scientific">Schizopora paradoxa</name>
    <dbReference type="NCBI Taxonomy" id="27342"/>
    <lineage>
        <taxon>Eukaryota</taxon>
        <taxon>Fungi</taxon>
        <taxon>Dikarya</taxon>
        <taxon>Basidiomycota</taxon>
        <taxon>Agaricomycotina</taxon>
        <taxon>Agaricomycetes</taxon>
        <taxon>Hymenochaetales</taxon>
        <taxon>Schizoporaceae</taxon>
        <taxon>Schizopora</taxon>
    </lineage>
</organism>
<evidence type="ECO:0000313" key="3">
    <source>
        <dbReference type="Proteomes" id="UP000053477"/>
    </source>
</evidence>
<sequence length="246" mass="27128">MIIATPTATSRRLASLAHDGHRRVTRTFIRLTPLQLQSFFSYPKLVNATSMPGPFWRLQTGSFLNFQAKSKLATSPPENQCGSSMFIMFEAGLEDLIHALDCHSKTGKPILVSSVNQAWAYRSTKPLTSRFANGALLFVKLVLNLALPTTIGVELFGTQMTLSARSKTTTYMICGGIILDTDDQLVELAETLKNSRSPYLASRYLEKGMKLTKIELSGFEKRLTDAPNASSGSPRPSHVASHKLQY</sequence>
<dbReference type="AlphaFoldDB" id="A0A0H2RY71"/>
<keyword evidence="3" id="KW-1185">Reference proteome</keyword>
<dbReference type="EMBL" id="KQ085913">
    <property type="protein sequence ID" value="KLO16699.1"/>
    <property type="molecule type" value="Genomic_DNA"/>
</dbReference>
<evidence type="ECO:0000313" key="2">
    <source>
        <dbReference type="EMBL" id="KLO16699.1"/>
    </source>
</evidence>
<dbReference type="Proteomes" id="UP000053477">
    <property type="component" value="Unassembled WGS sequence"/>
</dbReference>
<name>A0A0H2RY71_9AGAM</name>
<reference evidence="2 3" key="1">
    <citation type="submission" date="2015-04" db="EMBL/GenBank/DDBJ databases">
        <title>Complete genome sequence of Schizopora paradoxa KUC8140, a cosmopolitan wood degrader in East Asia.</title>
        <authorList>
            <consortium name="DOE Joint Genome Institute"/>
            <person name="Min B."/>
            <person name="Park H."/>
            <person name="Jang Y."/>
            <person name="Kim J.-J."/>
            <person name="Kim K.H."/>
            <person name="Pangilinan J."/>
            <person name="Lipzen A."/>
            <person name="Riley R."/>
            <person name="Grigoriev I.V."/>
            <person name="Spatafora J.W."/>
            <person name="Choi I.-G."/>
        </authorList>
    </citation>
    <scope>NUCLEOTIDE SEQUENCE [LARGE SCALE GENOMIC DNA]</scope>
    <source>
        <strain evidence="2 3">KUC8140</strain>
    </source>
</reference>
<proteinExistence type="predicted"/>